<dbReference type="Gene3D" id="3.90.210.10">
    <property type="entry name" value="Heat-Labile Enterotoxin, subunit A"/>
    <property type="match status" value="1"/>
</dbReference>
<reference evidence="3" key="1">
    <citation type="journal article" date="2019" name="Mol. Biol. Evol.">
        <title>Blast fungal genomes show frequent chromosomal changes, gene gains and losses, and effector gene turnover.</title>
        <authorList>
            <person name="Gomez Luciano L.B."/>
            <person name="Jason Tsai I."/>
            <person name="Chuma I."/>
            <person name="Tosa Y."/>
            <person name="Chen Y.H."/>
            <person name="Li J.Y."/>
            <person name="Li M.Y."/>
            <person name="Jade Lu M.Y."/>
            <person name="Nakayashiki H."/>
            <person name="Li W.H."/>
        </authorList>
    </citation>
    <scope>NUCLEOTIDE SEQUENCE</scope>
    <source>
        <strain evidence="3">NI907</strain>
    </source>
</reference>
<dbReference type="Proteomes" id="UP000515153">
    <property type="component" value="Unplaced"/>
</dbReference>
<accession>A0A6P8ATH8</accession>
<name>A0A6P8ATH8_PYRGI</name>
<dbReference type="AlphaFoldDB" id="A0A6P8ATH8"/>
<feature type="signal peptide" evidence="1">
    <location>
        <begin position="1"/>
        <end position="20"/>
    </location>
</feature>
<dbReference type="RefSeq" id="XP_030978218.1">
    <property type="nucleotide sequence ID" value="XM_031129171.1"/>
</dbReference>
<organism evidence="2 3">
    <name type="scientific">Pyricularia grisea</name>
    <name type="common">Crabgrass-specific blast fungus</name>
    <name type="synonym">Magnaporthe grisea</name>
    <dbReference type="NCBI Taxonomy" id="148305"/>
    <lineage>
        <taxon>Eukaryota</taxon>
        <taxon>Fungi</taxon>
        <taxon>Dikarya</taxon>
        <taxon>Ascomycota</taxon>
        <taxon>Pezizomycotina</taxon>
        <taxon>Sordariomycetes</taxon>
        <taxon>Sordariomycetidae</taxon>
        <taxon>Magnaporthales</taxon>
        <taxon>Pyriculariaceae</taxon>
        <taxon>Pyricularia</taxon>
    </lineage>
</organism>
<dbReference type="GeneID" id="41964079"/>
<keyword evidence="2" id="KW-1185">Reference proteome</keyword>
<dbReference type="SUPFAM" id="SSF56399">
    <property type="entry name" value="ADP-ribosylation"/>
    <property type="match status" value="1"/>
</dbReference>
<evidence type="ECO:0000313" key="3">
    <source>
        <dbReference type="RefSeq" id="XP_030978218.1"/>
    </source>
</evidence>
<proteinExistence type="predicted"/>
<keyword evidence="1" id="KW-0732">Signal</keyword>
<protein>
    <submittedName>
        <fullName evidence="3">Uncharacterized protein</fullName>
    </submittedName>
</protein>
<reference evidence="3" key="3">
    <citation type="submission" date="2025-08" db="UniProtKB">
        <authorList>
            <consortium name="RefSeq"/>
        </authorList>
    </citation>
    <scope>IDENTIFICATION</scope>
    <source>
        <strain evidence="3">NI907</strain>
    </source>
</reference>
<gene>
    <name evidence="3" type="ORF">PgNI_09183</name>
</gene>
<dbReference type="KEGG" id="pgri:PgNI_09183"/>
<feature type="chain" id="PRO_5028070859" evidence="1">
    <location>
        <begin position="21"/>
        <end position="196"/>
    </location>
</feature>
<reference evidence="3" key="2">
    <citation type="submission" date="2019-10" db="EMBL/GenBank/DDBJ databases">
        <authorList>
            <consortium name="NCBI Genome Project"/>
        </authorList>
    </citation>
    <scope>NUCLEOTIDE SEQUENCE</scope>
    <source>
        <strain evidence="3">NI907</strain>
    </source>
</reference>
<evidence type="ECO:0000256" key="1">
    <source>
        <dbReference type="SAM" id="SignalP"/>
    </source>
</evidence>
<sequence>MKATAFCYLVSFATLRGIFAANSVPIWPRDMYIGTAVDPGSIHRNLGFHLRTGYIPTTADYESAKRLAMKEKNAIMAEDAYVYVIPTRGLESHFHDIHSAFRGKDGSPKQTYDNEEWTFDDAIQLNSILRVDVWKPNGRKVIVLRNGMERAAENVLDHKSPYYGRELKWPLDPKMIGQTTKVEGQRSKDQTAIQID</sequence>
<evidence type="ECO:0000313" key="2">
    <source>
        <dbReference type="Proteomes" id="UP000515153"/>
    </source>
</evidence>